<comment type="pathway">
    <text evidence="4 17">Amino-acid biosynthesis; L-valine biosynthesis; L-valine from pyruvate: step 4/4.</text>
</comment>
<sequence>MVDKLKKIWMEGEFVDWDDAKVHILTHSLHYGLGAFEGIRAYRRADGGTYVFRLKEHIDRLFETCKLLAIQPRFTRQQVADASVEFLRQNDMQEGYLRPLVYMGDGPMGVYAHDNPVRTTVVGWHWGAYLGKGATETGIRAKISAFARHHINVGMPKAKMMGQYTNSSLAKREARIAGYNEAILLDAHGYVSEGSGENIFIVRRGRLITPPLSASILEGITRDTILTLAREEGIPTAEEMITRDQLYLAEEAFFTGTAAEVTPIREVDDRTIGEGAVGAITRRLQQRFFGIVRGEDNSHPEWLTRVPA</sequence>
<dbReference type="UniPathway" id="UPA00048">
    <property type="reaction ID" value="UER00073"/>
</dbReference>
<dbReference type="EC" id="2.6.1.42" evidence="17"/>
<evidence type="ECO:0000256" key="11">
    <source>
        <dbReference type="ARBA" id="ARBA00023304"/>
    </source>
</evidence>
<dbReference type="AlphaFoldDB" id="A0A6N7PQI8"/>
<evidence type="ECO:0000256" key="7">
    <source>
        <dbReference type="ARBA" id="ARBA00022576"/>
    </source>
</evidence>
<dbReference type="FunFam" id="3.20.10.10:FF:000002">
    <property type="entry name" value="D-alanine aminotransferase"/>
    <property type="match status" value="1"/>
</dbReference>
<comment type="catalytic activity">
    <reaction evidence="12 17">
        <text>L-valine + 2-oxoglutarate = 3-methyl-2-oxobutanoate + L-glutamate</text>
        <dbReference type="Rhea" id="RHEA:24813"/>
        <dbReference type="ChEBI" id="CHEBI:11851"/>
        <dbReference type="ChEBI" id="CHEBI:16810"/>
        <dbReference type="ChEBI" id="CHEBI:29985"/>
        <dbReference type="ChEBI" id="CHEBI:57762"/>
        <dbReference type="EC" id="2.6.1.42"/>
    </reaction>
</comment>
<organism evidence="18 19">
    <name type="scientific">Polyangium spumosum</name>
    <dbReference type="NCBI Taxonomy" id="889282"/>
    <lineage>
        <taxon>Bacteria</taxon>
        <taxon>Pseudomonadati</taxon>
        <taxon>Myxococcota</taxon>
        <taxon>Polyangia</taxon>
        <taxon>Polyangiales</taxon>
        <taxon>Polyangiaceae</taxon>
        <taxon>Polyangium</taxon>
    </lineage>
</organism>
<dbReference type="GO" id="GO:0009098">
    <property type="term" value="P:L-leucine biosynthetic process"/>
    <property type="evidence" value="ECO:0007669"/>
    <property type="project" value="UniProtKB-UniPathway"/>
</dbReference>
<comment type="caution">
    <text evidence="18">The sequence shown here is derived from an EMBL/GenBank/DDBJ whole genome shotgun (WGS) entry which is preliminary data.</text>
</comment>
<dbReference type="PANTHER" id="PTHR42743:SF11">
    <property type="entry name" value="AMINODEOXYCHORISMATE LYASE"/>
    <property type="match status" value="1"/>
</dbReference>
<name>A0A6N7PQI8_9BACT</name>
<comment type="similarity">
    <text evidence="6 15">Belongs to the class-IV pyridoxal-phosphate-dependent aminotransferase family.</text>
</comment>
<dbReference type="GO" id="GO:0009097">
    <property type="term" value="P:isoleucine biosynthetic process"/>
    <property type="evidence" value="ECO:0007669"/>
    <property type="project" value="UniProtKB-UniPathway"/>
</dbReference>
<dbReference type="CDD" id="cd01557">
    <property type="entry name" value="BCAT_beta_family"/>
    <property type="match status" value="1"/>
</dbReference>
<evidence type="ECO:0000256" key="2">
    <source>
        <dbReference type="ARBA" id="ARBA00003109"/>
    </source>
</evidence>
<evidence type="ECO:0000256" key="6">
    <source>
        <dbReference type="ARBA" id="ARBA00009320"/>
    </source>
</evidence>
<keyword evidence="19" id="KW-1185">Reference proteome</keyword>
<dbReference type="PROSITE" id="PS00770">
    <property type="entry name" value="AA_TRANSFER_CLASS_4"/>
    <property type="match status" value="1"/>
</dbReference>
<evidence type="ECO:0000256" key="1">
    <source>
        <dbReference type="ARBA" id="ARBA00001933"/>
    </source>
</evidence>
<dbReference type="Gene3D" id="3.30.470.10">
    <property type="match status" value="1"/>
</dbReference>
<reference evidence="18 19" key="1">
    <citation type="submission" date="2019-10" db="EMBL/GenBank/DDBJ databases">
        <title>A soil myxobacterium in the family Polyangiaceae.</title>
        <authorList>
            <person name="Li Y."/>
            <person name="Wang J."/>
        </authorList>
    </citation>
    <scope>NUCLEOTIDE SEQUENCE [LARGE SCALE GENOMIC DNA]</scope>
    <source>
        <strain evidence="18 19">DSM 14734</strain>
    </source>
</reference>
<evidence type="ECO:0000256" key="13">
    <source>
        <dbReference type="ARBA" id="ARBA00048798"/>
    </source>
</evidence>
<evidence type="ECO:0000256" key="8">
    <source>
        <dbReference type="ARBA" id="ARBA00022605"/>
    </source>
</evidence>
<dbReference type="InterPro" id="IPR001544">
    <property type="entry name" value="Aminotrans_IV"/>
</dbReference>
<evidence type="ECO:0000256" key="10">
    <source>
        <dbReference type="ARBA" id="ARBA00022898"/>
    </source>
</evidence>
<evidence type="ECO:0000256" key="5">
    <source>
        <dbReference type="ARBA" id="ARBA00005072"/>
    </source>
</evidence>
<gene>
    <name evidence="17" type="primary">ilvE</name>
    <name evidence="18" type="ORF">GF068_18485</name>
</gene>
<dbReference type="InterPro" id="IPR043131">
    <property type="entry name" value="BCAT-like_N"/>
</dbReference>
<evidence type="ECO:0000256" key="16">
    <source>
        <dbReference type="RuleBase" id="RU004516"/>
    </source>
</evidence>
<comment type="catalytic activity">
    <reaction evidence="13 17">
        <text>L-isoleucine + 2-oxoglutarate = (S)-3-methyl-2-oxopentanoate + L-glutamate</text>
        <dbReference type="Rhea" id="RHEA:24801"/>
        <dbReference type="ChEBI" id="CHEBI:16810"/>
        <dbReference type="ChEBI" id="CHEBI:29985"/>
        <dbReference type="ChEBI" id="CHEBI:35146"/>
        <dbReference type="ChEBI" id="CHEBI:58045"/>
        <dbReference type="EC" id="2.6.1.42"/>
    </reaction>
</comment>
<dbReference type="InterPro" id="IPR050571">
    <property type="entry name" value="Class-IV_PLP-Dep_Aminotrnsfr"/>
</dbReference>
<protein>
    <recommendedName>
        <fullName evidence="17">Branched-chain-amino-acid aminotransferase</fullName>
        <shortName evidence="17">BCAT</shortName>
        <ecNumber evidence="17">2.6.1.42</ecNumber>
    </recommendedName>
</protein>
<keyword evidence="10 16" id="KW-0663">Pyridoxal phosphate</keyword>
<evidence type="ECO:0000313" key="18">
    <source>
        <dbReference type="EMBL" id="MRG93887.1"/>
    </source>
</evidence>
<dbReference type="GO" id="GO:0004084">
    <property type="term" value="F:branched-chain-amino-acid transaminase activity"/>
    <property type="evidence" value="ECO:0007669"/>
    <property type="project" value="UniProtKB-EC"/>
</dbReference>
<dbReference type="NCBIfam" id="NF005146">
    <property type="entry name" value="PRK06606.1"/>
    <property type="match status" value="1"/>
</dbReference>
<comment type="cofactor">
    <cofactor evidence="1 16">
        <name>pyridoxal 5'-phosphate</name>
        <dbReference type="ChEBI" id="CHEBI:597326"/>
    </cofactor>
</comment>
<keyword evidence="8 17" id="KW-0028">Amino-acid biosynthesis</keyword>
<dbReference type="NCBIfam" id="TIGR01122">
    <property type="entry name" value="ilvE_I"/>
    <property type="match status" value="1"/>
</dbReference>
<dbReference type="GO" id="GO:0005829">
    <property type="term" value="C:cytosol"/>
    <property type="evidence" value="ECO:0007669"/>
    <property type="project" value="TreeGrafter"/>
</dbReference>
<evidence type="ECO:0000256" key="17">
    <source>
        <dbReference type="RuleBase" id="RU364094"/>
    </source>
</evidence>
<dbReference type="PANTHER" id="PTHR42743">
    <property type="entry name" value="AMINO-ACID AMINOTRANSFERASE"/>
    <property type="match status" value="1"/>
</dbReference>
<evidence type="ECO:0000256" key="15">
    <source>
        <dbReference type="RuleBase" id="RU004106"/>
    </source>
</evidence>
<keyword evidence="11 17" id="KW-0100">Branched-chain amino acid biosynthesis</keyword>
<dbReference type="InterPro" id="IPR036038">
    <property type="entry name" value="Aminotransferase-like"/>
</dbReference>
<evidence type="ECO:0000256" key="4">
    <source>
        <dbReference type="ARBA" id="ARBA00004931"/>
    </source>
</evidence>
<comment type="pathway">
    <text evidence="5 17">Amino-acid biosynthesis; L-leucine biosynthesis; L-leucine from 3-methyl-2-oxobutanoate: step 4/4.</text>
</comment>
<keyword evidence="7 17" id="KW-0032">Aminotransferase</keyword>
<dbReference type="UniPathway" id="UPA00047">
    <property type="reaction ID" value="UER00058"/>
</dbReference>
<comment type="pathway">
    <text evidence="3 17">Amino-acid biosynthesis; L-isoleucine biosynthesis; L-isoleucine from 2-oxobutanoate: step 4/4.</text>
</comment>
<evidence type="ECO:0000313" key="19">
    <source>
        <dbReference type="Proteomes" id="UP000440224"/>
    </source>
</evidence>
<evidence type="ECO:0000256" key="9">
    <source>
        <dbReference type="ARBA" id="ARBA00022679"/>
    </source>
</evidence>
<dbReference type="InterPro" id="IPR018300">
    <property type="entry name" value="Aminotrans_IV_CS"/>
</dbReference>
<keyword evidence="9 17" id="KW-0808">Transferase</keyword>
<evidence type="ECO:0000256" key="12">
    <source>
        <dbReference type="ARBA" id="ARBA00048212"/>
    </source>
</evidence>
<evidence type="ECO:0000256" key="3">
    <source>
        <dbReference type="ARBA" id="ARBA00004824"/>
    </source>
</evidence>
<accession>A0A6N7PQI8</accession>
<dbReference type="GO" id="GO:0009099">
    <property type="term" value="P:L-valine biosynthetic process"/>
    <property type="evidence" value="ECO:0007669"/>
    <property type="project" value="UniProtKB-UniPathway"/>
</dbReference>
<dbReference type="Proteomes" id="UP000440224">
    <property type="component" value="Unassembled WGS sequence"/>
</dbReference>
<dbReference type="OrthoDB" id="9804984at2"/>
<evidence type="ECO:0000256" key="14">
    <source>
        <dbReference type="ARBA" id="ARBA00049229"/>
    </source>
</evidence>
<dbReference type="Gene3D" id="3.20.10.10">
    <property type="entry name" value="D-amino Acid Aminotransferase, subunit A, domain 2"/>
    <property type="match status" value="1"/>
</dbReference>
<comment type="catalytic activity">
    <reaction evidence="14 17">
        <text>L-leucine + 2-oxoglutarate = 4-methyl-2-oxopentanoate + L-glutamate</text>
        <dbReference type="Rhea" id="RHEA:18321"/>
        <dbReference type="ChEBI" id="CHEBI:16810"/>
        <dbReference type="ChEBI" id="CHEBI:17865"/>
        <dbReference type="ChEBI" id="CHEBI:29985"/>
        <dbReference type="ChEBI" id="CHEBI:57427"/>
        <dbReference type="EC" id="2.6.1.42"/>
    </reaction>
</comment>
<dbReference type="Pfam" id="PF01063">
    <property type="entry name" value="Aminotran_4"/>
    <property type="match status" value="1"/>
</dbReference>
<comment type="function">
    <text evidence="2 17">Acts on leucine, isoleucine and valine.</text>
</comment>
<dbReference type="SUPFAM" id="SSF56752">
    <property type="entry name" value="D-aminoacid aminotransferase-like PLP-dependent enzymes"/>
    <property type="match status" value="1"/>
</dbReference>
<dbReference type="EMBL" id="WJIE01000005">
    <property type="protein sequence ID" value="MRG93887.1"/>
    <property type="molecule type" value="Genomic_DNA"/>
</dbReference>
<dbReference type="InterPro" id="IPR033939">
    <property type="entry name" value="BCAT_family"/>
</dbReference>
<dbReference type="InterPro" id="IPR005785">
    <property type="entry name" value="B_amino_transI"/>
</dbReference>
<proteinExistence type="inferred from homology"/>
<dbReference type="InterPro" id="IPR043132">
    <property type="entry name" value="BCAT-like_C"/>
</dbReference>
<dbReference type="RefSeq" id="WP_153820733.1">
    <property type="nucleotide sequence ID" value="NZ_WJIE01000005.1"/>
</dbReference>
<dbReference type="UniPathway" id="UPA00049">
    <property type="reaction ID" value="UER00062"/>
</dbReference>